<proteinExistence type="predicted"/>
<evidence type="ECO:0000313" key="2">
    <source>
        <dbReference type="Proteomes" id="UP000823775"/>
    </source>
</evidence>
<organism evidence="1 2">
    <name type="scientific">Datura stramonium</name>
    <name type="common">Jimsonweed</name>
    <name type="synonym">Common thornapple</name>
    <dbReference type="NCBI Taxonomy" id="4076"/>
    <lineage>
        <taxon>Eukaryota</taxon>
        <taxon>Viridiplantae</taxon>
        <taxon>Streptophyta</taxon>
        <taxon>Embryophyta</taxon>
        <taxon>Tracheophyta</taxon>
        <taxon>Spermatophyta</taxon>
        <taxon>Magnoliopsida</taxon>
        <taxon>eudicotyledons</taxon>
        <taxon>Gunneridae</taxon>
        <taxon>Pentapetalae</taxon>
        <taxon>asterids</taxon>
        <taxon>lamiids</taxon>
        <taxon>Solanales</taxon>
        <taxon>Solanaceae</taxon>
        <taxon>Solanoideae</taxon>
        <taxon>Datureae</taxon>
        <taxon>Datura</taxon>
    </lineage>
</organism>
<name>A0ABS8V912_DATST</name>
<dbReference type="EMBL" id="JACEIK010003672">
    <property type="protein sequence ID" value="MCD9642639.1"/>
    <property type="molecule type" value="Genomic_DNA"/>
</dbReference>
<gene>
    <name evidence="1" type="ORF">HAX54_029527</name>
</gene>
<dbReference type="Proteomes" id="UP000823775">
    <property type="component" value="Unassembled WGS sequence"/>
</dbReference>
<sequence>MRKPIGDTPFLSGESLIEMWVQSRVACNIMSTSRRNSKEKDPITNTDMQNLHSDEAQHIAQLIFGLGRMEAYYVSFKEKRSITVEAQFEVQSFKDDFRNIYNQINIWNWGQFTIPIGPCFPELVWEFYASYRM</sequence>
<keyword evidence="2" id="KW-1185">Reference proteome</keyword>
<protein>
    <submittedName>
        <fullName evidence="1">Uncharacterized protein</fullName>
    </submittedName>
</protein>
<evidence type="ECO:0000313" key="1">
    <source>
        <dbReference type="EMBL" id="MCD9642639.1"/>
    </source>
</evidence>
<reference evidence="1 2" key="1">
    <citation type="journal article" date="2021" name="BMC Genomics">
        <title>Datura genome reveals duplications of psychoactive alkaloid biosynthetic genes and high mutation rate following tissue culture.</title>
        <authorList>
            <person name="Rajewski A."/>
            <person name="Carter-House D."/>
            <person name="Stajich J."/>
            <person name="Litt A."/>
        </authorList>
    </citation>
    <scope>NUCLEOTIDE SEQUENCE [LARGE SCALE GENOMIC DNA]</scope>
    <source>
        <strain evidence="1">AR-01</strain>
    </source>
</reference>
<accession>A0ABS8V912</accession>
<comment type="caution">
    <text evidence="1">The sequence shown here is derived from an EMBL/GenBank/DDBJ whole genome shotgun (WGS) entry which is preliminary data.</text>
</comment>